<protein>
    <submittedName>
        <fullName evidence="9">Adenosine deaminase-like protein</fullName>
    </submittedName>
</protein>
<dbReference type="GO" id="GO:0004000">
    <property type="term" value="F:adenosine deaminase activity"/>
    <property type="evidence" value="ECO:0007669"/>
    <property type="project" value="TreeGrafter"/>
</dbReference>
<dbReference type="Proteomes" id="UP000462212">
    <property type="component" value="Unassembled WGS sequence"/>
</dbReference>
<keyword evidence="4" id="KW-0378">Hydrolase</keyword>
<evidence type="ECO:0000313" key="9">
    <source>
        <dbReference type="EMBL" id="TVY38425.1"/>
    </source>
</evidence>
<evidence type="ECO:0000256" key="6">
    <source>
        <dbReference type="ARBA" id="ARBA00023080"/>
    </source>
</evidence>
<evidence type="ECO:0000259" key="8">
    <source>
        <dbReference type="Pfam" id="PF00962"/>
    </source>
</evidence>
<dbReference type="PANTHER" id="PTHR11409:SF42">
    <property type="entry name" value="ADENOSINE DEAMINASE-LIKE PROTEIN"/>
    <property type="match status" value="1"/>
</dbReference>
<dbReference type="GO" id="GO:0006154">
    <property type="term" value="P:adenosine catabolic process"/>
    <property type="evidence" value="ECO:0007669"/>
    <property type="project" value="TreeGrafter"/>
</dbReference>
<dbReference type="GO" id="GO:0046103">
    <property type="term" value="P:inosine biosynthetic process"/>
    <property type="evidence" value="ECO:0007669"/>
    <property type="project" value="TreeGrafter"/>
</dbReference>
<dbReference type="Gene3D" id="3.20.20.140">
    <property type="entry name" value="Metal-dependent hydrolases"/>
    <property type="match status" value="1"/>
</dbReference>
<evidence type="ECO:0000256" key="3">
    <source>
        <dbReference type="ARBA" id="ARBA00022723"/>
    </source>
</evidence>
<comment type="catalytic activity">
    <reaction evidence="7">
        <text>N(6)-methyl-AMP + H2O + H(+) = IMP + methylamine</text>
        <dbReference type="Rhea" id="RHEA:16001"/>
        <dbReference type="ChEBI" id="CHEBI:15377"/>
        <dbReference type="ChEBI" id="CHEBI:15378"/>
        <dbReference type="ChEBI" id="CHEBI:58053"/>
        <dbReference type="ChEBI" id="CHEBI:59338"/>
        <dbReference type="ChEBI" id="CHEBI:144842"/>
    </reaction>
    <physiologicalReaction direction="left-to-right" evidence="7">
        <dbReference type="Rhea" id="RHEA:16002"/>
    </physiologicalReaction>
</comment>
<dbReference type="Pfam" id="PF00962">
    <property type="entry name" value="A_deaminase"/>
    <property type="match status" value="1"/>
</dbReference>
<dbReference type="PANTHER" id="PTHR11409">
    <property type="entry name" value="ADENOSINE DEAMINASE"/>
    <property type="match status" value="1"/>
</dbReference>
<comment type="cofactor">
    <cofactor evidence="1">
        <name>Zn(2+)</name>
        <dbReference type="ChEBI" id="CHEBI:29105"/>
    </cofactor>
</comment>
<dbReference type="GO" id="GO:0046872">
    <property type="term" value="F:metal ion binding"/>
    <property type="evidence" value="ECO:0007669"/>
    <property type="project" value="UniProtKB-KW"/>
</dbReference>
<evidence type="ECO:0000313" key="10">
    <source>
        <dbReference type="Proteomes" id="UP000462212"/>
    </source>
</evidence>
<dbReference type="EMBL" id="QGMJ01000285">
    <property type="protein sequence ID" value="TVY38425.1"/>
    <property type="molecule type" value="Genomic_DNA"/>
</dbReference>
<keyword evidence="5" id="KW-0862">Zinc</keyword>
<dbReference type="SUPFAM" id="SSF51556">
    <property type="entry name" value="Metallo-dependent hydrolases"/>
    <property type="match status" value="1"/>
</dbReference>
<evidence type="ECO:0000256" key="5">
    <source>
        <dbReference type="ARBA" id="ARBA00022833"/>
    </source>
</evidence>
<dbReference type="AlphaFoldDB" id="A0A8H8RMQ7"/>
<accession>A0A8H8RMQ7</accession>
<dbReference type="InterPro" id="IPR006330">
    <property type="entry name" value="Ado/ade_deaminase"/>
</dbReference>
<keyword evidence="3" id="KW-0479">Metal-binding</keyword>
<feature type="domain" description="Adenosine deaminase" evidence="8">
    <location>
        <begin position="7"/>
        <end position="322"/>
    </location>
</feature>
<dbReference type="OrthoDB" id="272271at2759"/>
<comment type="caution">
    <text evidence="9">The sequence shown here is derived from an EMBL/GenBank/DDBJ whole genome shotgun (WGS) entry which is preliminary data.</text>
</comment>
<reference evidence="9 10" key="1">
    <citation type="submission" date="2018-05" db="EMBL/GenBank/DDBJ databases">
        <title>Genome sequencing and assembly of the regulated plant pathogen Lachnellula willkommii and related sister species for the development of diagnostic species identification markers.</title>
        <authorList>
            <person name="Giroux E."/>
            <person name="Bilodeau G."/>
        </authorList>
    </citation>
    <scope>NUCLEOTIDE SEQUENCE [LARGE SCALE GENOMIC DNA]</scope>
    <source>
        <strain evidence="9 10">CBS 197.66</strain>
    </source>
</reference>
<dbReference type="InterPro" id="IPR032466">
    <property type="entry name" value="Metal_Hydrolase"/>
</dbReference>
<organism evidence="9 10">
    <name type="scientific">Lachnellula subtilissima</name>
    <dbReference type="NCBI Taxonomy" id="602034"/>
    <lineage>
        <taxon>Eukaryota</taxon>
        <taxon>Fungi</taxon>
        <taxon>Dikarya</taxon>
        <taxon>Ascomycota</taxon>
        <taxon>Pezizomycotina</taxon>
        <taxon>Leotiomycetes</taxon>
        <taxon>Helotiales</taxon>
        <taxon>Lachnaceae</taxon>
        <taxon>Lachnellula</taxon>
    </lineage>
</organism>
<evidence type="ECO:0000256" key="1">
    <source>
        <dbReference type="ARBA" id="ARBA00001947"/>
    </source>
</evidence>
<dbReference type="InterPro" id="IPR001365">
    <property type="entry name" value="A_deaminase_dom"/>
</dbReference>
<name>A0A8H8RMQ7_9HELO</name>
<proteinExistence type="inferred from homology"/>
<dbReference type="GO" id="GO:0009117">
    <property type="term" value="P:nucleotide metabolic process"/>
    <property type="evidence" value="ECO:0007669"/>
    <property type="project" value="UniProtKB-KW"/>
</dbReference>
<evidence type="ECO:0000256" key="4">
    <source>
        <dbReference type="ARBA" id="ARBA00022801"/>
    </source>
</evidence>
<evidence type="ECO:0000256" key="7">
    <source>
        <dbReference type="ARBA" id="ARBA00048787"/>
    </source>
</evidence>
<comment type="similarity">
    <text evidence="2">Belongs to the metallo-dependent hydrolases superfamily. Adenosine and AMP deaminases family.</text>
</comment>
<sequence length="325" mass="35688">MDFKALPKIELHAHLSGSISRECLHDVWVEKKERGETDLKDPLEEMPAGKFDYNLETFFPLFSKYIYALCNDLSSLIYTTNAVLKAFEADGVVYLELRTTPRAIPSANISKDTYVHTILTCISAFNTTSRSMKANLILSIDRRNDADTAMQVVNLALAHNIVGVDLCGDPAVGDISIFAPAFARAHESGLKITLHFAEAPQSSTPAELWTLLDFKPDRIGHVINVPGDVKAEIVKRGVGLELCLSCNVHAKMITGSYGDHHLGGGGGRGTDDVGVFGSSLSNEYALIAEHFGLDRDEICTLARGAIDTIFGSEEDKQRLREMMWK</sequence>
<keyword evidence="6" id="KW-0546">Nucleotide metabolism</keyword>
<gene>
    <name evidence="9" type="primary">adal</name>
    <name evidence="9" type="ORF">LSUB1_G004923</name>
</gene>
<keyword evidence="10" id="KW-1185">Reference proteome</keyword>
<evidence type="ECO:0000256" key="2">
    <source>
        <dbReference type="ARBA" id="ARBA00006676"/>
    </source>
</evidence>